<dbReference type="GO" id="GO:0006281">
    <property type="term" value="P:DNA repair"/>
    <property type="evidence" value="ECO:0007669"/>
    <property type="project" value="UniProtKB-KW"/>
</dbReference>
<evidence type="ECO:0000256" key="5">
    <source>
        <dbReference type="ARBA" id="ARBA00022737"/>
    </source>
</evidence>
<dbReference type="AlphaFoldDB" id="A0A4Y7MUI0"/>
<comment type="similarity">
    <text evidence="2">Belongs to the CEF1 family.</text>
</comment>
<feature type="compositionally biased region" description="Basic and acidic residues" evidence="13">
    <location>
        <begin position="107"/>
        <end position="127"/>
    </location>
</feature>
<dbReference type="SUPFAM" id="SSF46689">
    <property type="entry name" value="Homeodomain-like"/>
    <property type="match status" value="1"/>
</dbReference>
<name>A0A4Y7MUI0_DAPPU</name>
<accession>A0A4Y7MUI0</accession>
<dbReference type="CDD" id="cd11659">
    <property type="entry name" value="SANT_CDC5_II"/>
    <property type="match status" value="1"/>
</dbReference>
<keyword evidence="6" id="KW-0227">DNA damage</keyword>
<dbReference type="OrthoDB" id="1410009at2759"/>
<feature type="compositionally biased region" description="Basic and acidic residues" evidence="13">
    <location>
        <begin position="253"/>
        <end position="278"/>
    </location>
</feature>
<feature type="region of interest" description="Disordered" evidence="13">
    <location>
        <begin position="252"/>
        <end position="302"/>
    </location>
</feature>
<keyword evidence="12" id="KW-0131">Cell cycle</keyword>
<organism evidence="16">
    <name type="scientific">Daphnia pulex</name>
    <name type="common">Water flea</name>
    <dbReference type="NCBI Taxonomy" id="6669"/>
    <lineage>
        <taxon>Eukaryota</taxon>
        <taxon>Metazoa</taxon>
        <taxon>Ecdysozoa</taxon>
        <taxon>Arthropoda</taxon>
        <taxon>Crustacea</taxon>
        <taxon>Branchiopoda</taxon>
        <taxon>Diplostraca</taxon>
        <taxon>Cladocera</taxon>
        <taxon>Anomopoda</taxon>
        <taxon>Daphniidae</taxon>
        <taxon>Daphnia</taxon>
    </lineage>
</organism>
<dbReference type="InterPro" id="IPR047242">
    <property type="entry name" value="CDC5L/Cef1"/>
</dbReference>
<feature type="domain" description="HTH myb-type" evidence="15">
    <location>
        <begin position="59"/>
        <end position="108"/>
    </location>
</feature>
<evidence type="ECO:0000256" key="9">
    <source>
        <dbReference type="ARBA" id="ARBA00023187"/>
    </source>
</evidence>
<dbReference type="Pfam" id="PF11831">
    <property type="entry name" value="Myb_Cef"/>
    <property type="match status" value="1"/>
</dbReference>
<dbReference type="GO" id="GO:0003677">
    <property type="term" value="F:DNA binding"/>
    <property type="evidence" value="ECO:0007669"/>
    <property type="project" value="UniProtKB-KW"/>
</dbReference>
<evidence type="ECO:0000256" key="8">
    <source>
        <dbReference type="ARBA" id="ARBA00023125"/>
    </source>
</evidence>
<keyword evidence="7" id="KW-0175">Coiled coil</keyword>
<dbReference type="SMART" id="SM00717">
    <property type="entry name" value="SANT"/>
    <property type="match status" value="2"/>
</dbReference>
<keyword evidence="4" id="KW-0747">Spliceosome</keyword>
<keyword evidence="3" id="KW-0507">mRNA processing</keyword>
<dbReference type="InterPro" id="IPR021786">
    <property type="entry name" value="Cdc5p/Cef1_C"/>
</dbReference>
<dbReference type="Gene3D" id="1.10.10.60">
    <property type="entry name" value="Homeodomain-like"/>
    <property type="match status" value="2"/>
</dbReference>
<sequence length="938" mass="105844">MPRIMIKGGVWRNTEDEILKAAVMKYGKNQWSRIASLLHRKSAKQCKARWYEWLDPSIKKTEWSREEDEKLLHLAKLMPTQWRTIAPIVGRTAAQCLERYEYLLDQAQRKEDGEEPGDDPRKLRPGEIDPNPETKPARPDPKDMDEDELEMLSEARARLANTQGKKAKRKAREKQLEEARRLAALQKRRELRAAGMGVRRGALSHNRRKRGVDYNAEIPFEKQPAIGFHNTAEEQFDPFAPNFHRLRQQQLEGELRSVKEDRERKKDKDRLKQRKENEVPSALLQGDQPAAKRSKLVLPEPQISDRDLDQVVKLGRASEAAQDAARETGQRVSDTLLADYSLTQSGGLRTPRTPAPAMDKILQEAQNLMALTHVETPLMGGANAPLVNPDFSGATPSKEGVATPNTLLSTPFRTPGGAAGSATPGMLSITSGATPRTGTLPGATPLVRDKLNINPEEPTEVMQRTLKEQLKRGLSTLPVPKNDYEIVVPEEEMDTESGTPGEGELAGTYISVEDQADIDARIEAERKKQREAELKRRSQALQRSLPRPHEVNNAILRPANSSDASLSDLQKAEELIKKEMLTMMHYDSIRNPVNLSTEKGGGLSRKIIETSQNFLSNNSYQEFEDKDIDQAKELLKVEMEKVKAGMGHGDLTMEAYTQVWDECLSQVLFVPSQNRYTRASLASKKDRLESSSRHLETNRAHMAREAKKAAKLEKKLRTLTAGYQSRAQALHKQTQDLIDQVEAARIELDTYSFLKKHEDAAIPSRLEKIRQDVLVQTERERELQKRFQLLQDKCFEASLAAPFTPDSVKYELSLSDDLVRLLELHVSITIHPILENLTKTRKLMSSLLKASSNCPPENRLNLIRLLGLLLTPSYQSTMREDNSLTSTDILAMFLSAVDKGHVEFNRTILLHGIVHSGKGIHTVPIYELLVVSWINKIF</sequence>
<dbReference type="PANTHER" id="PTHR45885">
    <property type="entry name" value="CELL DIVISION CYCLE 5-LIKE PROTEIN"/>
    <property type="match status" value="1"/>
</dbReference>
<keyword evidence="10" id="KW-0234">DNA repair</keyword>
<evidence type="ECO:0000256" key="3">
    <source>
        <dbReference type="ARBA" id="ARBA00022664"/>
    </source>
</evidence>
<comment type="subcellular location">
    <subcellularLocation>
        <location evidence="1">Nucleus</location>
    </subcellularLocation>
</comment>
<evidence type="ECO:0000256" key="2">
    <source>
        <dbReference type="ARBA" id="ARBA00010506"/>
    </source>
</evidence>
<dbReference type="EMBL" id="LR014513">
    <property type="protein sequence ID" value="SVE84132.1"/>
    <property type="molecule type" value="mRNA"/>
</dbReference>
<keyword evidence="8" id="KW-0238">DNA-binding</keyword>
<dbReference type="InterPro" id="IPR009057">
    <property type="entry name" value="Homeodomain-like_sf"/>
</dbReference>
<dbReference type="CDD" id="cd00167">
    <property type="entry name" value="SANT"/>
    <property type="match status" value="1"/>
</dbReference>
<dbReference type="InterPro" id="IPR047240">
    <property type="entry name" value="SANT_CDC5L_II"/>
</dbReference>
<reference evidence="16" key="1">
    <citation type="submission" date="2018-08" db="EMBL/GenBank/DDBJ databases">
        <authorList>
            <person name="Cornetti L."/>
        </authorList>
    </citation>
    <scope>NUCLEOTIDE SEQUENCE</scope>
    <source>
        <strain evidence="16">PA42</strain>
    </source>
</reference>
<feature type="region of interest" description="Disordered" evidence="13">
    <location>
        <begin position="529"/>
        <end position="566"/>
    </location>
</feature>
<evidence type="ECO:0000256" key="7">
    <source>
        <dbReference type="ARBA" id="ARBA00023054"/>
    </source>
</evidence>
<feature type="domain" description="HTH myb-type" evidence="15">
    <location>
        <begin position="1"/>
        <end position="58"/>
    </location>
</feature>
<evidence type="ECO:0000256" key="1">
    <source>
        <dbReference type="ARBA" id="ARBA00004123"/>
    </source>
</evidence>
<dbReference type="PANTHER" id="PTHR45885:SF1">
    <property type="entry name" value="CELL DIVISION CYCLE 5-LIKE PROTEIN"/>
    <property type="match status" value="1"/>
</dbReference>
<keyword evidence="11" id="KW-0539">Nucleus</keyword>
<feature type="region of interest" description="Disordered" evidence="13">
    <location>
        <begin position="107"/>
        <end position="145"/>
    </location>
</feature>
<dbReference type="GO" id="GO:0005681">
    <property type="term" value="C:spliceosomal complex"/>
    <property type="evidence" value="ECO:0007669"/>
    <property type="project" value="UniProtKB-KW"/>
</dbReference>
<feature type="domain" description="Myb-like" evidence="14">
    <location>
        <begin position="55"/>
        <end position="104"/>
    </location>
</feature>
<dbReference type="GO" id="GO:0000974">
    <property type="term" value="C:Prp19 complex"/>
    <property type="evidence" value="ECO:0007669"/>
    <property type="project" value="InterPro"/>
</dbReference>
<evidence type="ECO:0000256" key="4">
    <source>
        <dbReference type="ARBA" id="ARBA00022728"/>
    </source>
</evidence>
<gene>
    <name evidence="16" type="primary">EOG090X02CC</name>
</gene>
<evidence type="ECO:0000256" key="10">
    <source>
        <dbReference type="ARBA" id="ARBA00023204"/>
    </source>
</evidence>
<keyword evidence="5" id="KW-0677">Repeat</keyword>
<evidence type="ECO:0000256" key="11">
    <source>
        <dbReference type="ARBA" id="ARBA00023242"/>
    </source>
</evidence>
<dbReference type="PROSITE" id="PS50090">
    <property type="entry name" value="MYB_LIKE"/>
    <property type="match status" value="2"/>
</dbReference>
<keyword evidence="9" id="KW-0508">mRNA splicing</keyword>
<evidence type="ECO:0000259" key="14">
    <source>
        <dbReference type="PROSITE" id="PS50090"/>
    </source>
</evidence>
<proteinExistence type="evidence at transcript level"/>
<evidence type="ECO:0000256" key="13">
    <source>
        <dbReference type="SAM" id="MobiDB-lite"/>
    </source>
</evidence>
<dbReference type="InterPro" id="IPR001005">
    <property type="entry name" value="SANT/Myb"/>
</dbReference>
<dbReference type="FunFam" id="1.10.10.60:FF:000091">
    <property type="entry name" value="CDC5 cell division cycle 5-like"/>
    <property type="match status" value="1"/>
</dbReference>
<protein>
    <submittedName>
        <fullName evidence="16">EOG090X02CC</fullName>
    </submittedName>
</protein>
<dbReference type="Pfam" id="PF13921">
    <property type="entry name" value="Myb_DNA-bind_6"/>
    <property type="match status" value="1"/>
</dbReference>
<dbReference type="InterPro" id="IPR017930">
    <property type="entry name" value="Myb_dom"/>
</dbReference>
<evidence type="ECO:0000256" key="6">
    <source>
        <dbReference type="ARBA" id="ARBA00022763"/>
    </source>
</evidence>
<dbReference type="GO" id="GO:0006355">
    <property type="term" value="P:regulation of DNA-templated transcription"/>
    <property type="evidence" value="ECO:0007669"/>
    <property type="project" value="UniProtKB-ARBA"/>
</dbReference>
<dbReference type="FunFam" id="1.10.10.60:FF:000021">
    <property type="entry name" value="CDC5 cell division cycle 5-like"/>
    <property type="match status" value="1"/>
</dbReference>
<evidence type="ECO:0000313" key="16">
    <source>
        <dbReference type="EMBL" id="SVE84132.1"/>
    </source>
</evidence>
<dbReference type="GO" id="GO:0000398">
    <property type="term" value="P:mRNA splicing, via spliceosome"/>
    <property type="evidence" value="ECO:0007669"/>
    <property type="project" value="InterPro"/>
</dbReference>
<evidence type="ECO:0000259" key="15">
    <source>
        <dbReference type="PROSITE" id="PS51294"/>
    </source>
</evidence>
<dbReference type="PROSITE" id="PS51294">
    <property type="entry name" value="HTH_MYB"/>
    <property type="match status" value="2"/>
</dbReference>
<evidence type="ECO:0000256" key="12">
    <source>
        <dbReference type="ARBA" id="ARBA00023306"/>
    </source>
</evidence>
<feature type="domain" description="Myb-like" evidence="14">
    <location>
        <begin position="3"/>
        <end position="54"/>
    </location>
</feature>